<keyword evidence="2" id="KW-1185">Reference proteome</keyword>
<reference evidence="1 2" key="1">
    <citation type="journal article" date="2013" name="ISME J.">
        <title>A metabolic model for members of the genus Tetrasphaera involved in enhanced biological phosphorus removal.</title>
        <authorList>
            <person name="Kristiansen R."/>
            <person name="Nguyen H.T.T."/>
            <person name="Saunders A.M."/>
            <person name="Nielsen J.L."/>
            <person name="Wimmer R."/>
            <person name="Le V.Q."/>
            <person name="McIlroy S.J."/>
            <person name="Petrovski S."/>
            <person name="Seviour R.J."/>
            <person name="Calteau A."/>
            <person name="Nielsen K.L."/>
            <person name="Nielsen P.H."/>
        </authorList>
    </citation>
    <scope>NUCLEOTIDE SEQUENCE [LARGE SCALE GENOMIC DNA]</scope>
    <source>
        <strain evidence="1 2">T1-X7</strain>
    </source>
</reference>
<evidence type="ECO:0000313" key="1">
    <source>
        <dbReference type="EMBL" id="CCH79808.1"/>
    </source>
</evidence>
<dbReference type="EMBL" id="CAJB01000392">
    <property type="protein sequence ID" value="CCH79808.1"/>
    <property type="molecule type" value="Genomic_DNA"/>
</dbReference>
<organism evidence="1 2">
    <name type="scientific">Nostocoides japonicum T1-X7</name>
    <dbReference type="NCBI Taxonomy" id="1194083"/>
    <lineage>
        <taxon>Bacteria</taxon>
        <taxon>Bacillati</taxon>
        <taxon>Actinomycetota</taxon>
        <taxon>Actinomycetes</taxon>
        <taxon>Micrococcales</taxon>
        <taxon>Intrasporangiaceae</taxon>
        <taxon>Nostocoides</taxon>
    </lineage>
</organism>
<name>A0A077M0I6_9MICO</name>
<gene>
    <name evidence="1" type="ORF">BN12_60014</name>
</gene>
<dbReference type="AlphaFoldDB" id="A0A077M0I6"/>
<comment type="caution">
    <text evidence="1">The sequence shown here is derived from an EMBL/GenBank/DDBJ whole genome shotgun (WGS) entry which is preliminary data.</text>
</comment>
<accession>A0A077M0I6</accession>
<dbReference type="Proteomes" id="UP000035721">
    <property type="component" value="Unassembled WGS sequence"/>
</dbReference>
<evidence type="ECO:0000313" key="2">
    <source>
        <dbReference type="Proteomes" id="UP000035721"/>
    </source>
</evidence>
<protein>
    <submittedName>
        <fullName evidence="1">Uncharacterized protein</fullName>
    </submittedName>
</protein>
<dbReference type="RefSeq" id="WP_048549765.1">
    <property type="nucleotide sequence ID" value="NZ_HF570958.1"/>
</dbReference>
<proteinExistence type="predicted"/>
<sequence length="141" mass="14697">MIDHVRGVVAGCCEALGDGGGEVGVEEEFHATAKGNRWTYDGATNGKGKPYTSTSHDGVNAYTTTIGSYDALHNTKTFTVDIPTAETGLSRSYAYTQAHNIDGSLGYVNTPAVANLPAEQSRERAACLPTGGVDEVGRGSL</sequence>